<accession>A0ABW7WJY0</accession>
<gene>
    <name evidence="2" type="ORF">ACH47G_18065</name>
</gene>
<dbReference type="EMBL" id="JBIRXV010000003">
    <property type="protein sequence ID" value="MFI2322396.1"/>
    <property type="molecule type" value="Genomic_DNA"/>
</dbReference>
<dbReference type="Pfam" id="PF10824">
    <property type="entry name" value="T7SS_ESX_EspC"/>
    <property type="match status" value="1"/>
</dbReference>
<feature type="compositionally biased region" description="Pro residues" evidence="1">
    <location>
        <begin position="119"/>
        <end position="132"/>
    </location>
</feature>
<reference evidence="2 3" key="1">
    <citation type="submission" date="2024-10" db="EMBL/GenBank/DDBJ databases">
        <title>The Natural Products Discovery Center: Release of the First 8490 Sequenced Strains for Exploring Actinobacteria Biosynthetic Diversity.</title>
        <authorList>
            <person name="Kalkreuter E."/>
            <person name="Kautsar S.A."/>
            <person name="Yang D."/>
            <person name="Bader C.D."/>
            <person name="Teijaro C.N."/>
            <person name="Fluegel L."/>
            <person name="Davis C.M."/>
            <person name="Simpson J.R."/>
            <person name="Lauterbach L."/>
            <person name="Steele A.D."/>
            <person name="Gui C."/>
            <person name="Meng S."/>
            <person name="Li G."/>
            <person name="Viehrig K."/>
            <person name="Ye F."/>
            <person name="Su P."/>
            <person name="Kiefer A.F."/>
            <person name="Nichols A."/>
            <person name="Cepeda A.J."/>
            <person name="Yan W."/>
            <person name="Fan B."/>
            <person name="Jiang Y."/>
            <person name="Adhikari A."/>
            <person name="Zheng C.-J."/>
            <person name="Schuster L."/>
            <person name="Cowan T.M."/>
            <person name="Smanski M.J."/>
            <person name="Chevrette M.G."/>
            <person name="De Carvalho L.P.S."/>
            <person name="Shen B."/>
        </authorList>
    </citation>
    <scope>NUCLEOTIDE SEQUENCE [LARGE SCALE GENOMIC DNA]</scope>
    <source>
        <strain evidence="2 3">NPDC019626</strain>
    </source>
</reference>
<feature type="compositionally biased region" description="Low complexity" evidence="1">
    <location>
        <begin position="180"/>
        <end position="212"/>
    </location>
</feature>
<feature type="compositionally biased region" description="Polar residues" evidence="1">
    <location>
        <begin position="144"/>
        <end position="168"/>
    </location>
</feature>
<feature type="region of interest" description="Disordered" evidence="1">
    <location>
        <begin position="613"/>
        <end position="659"/>
    </location>
</feature>
<dbReference type="Proteomes" id="UP001611450">
    <property type="component" value="Unassembled WGS sequence"/>
</dbReference>
<protein>
    <submittedName>
        <fullName evidence="2">Type VII secretion target</fullName>
    </submittedName>
</protein>
<feature type="compositionally biased region" description="Pro residues" evidence="1">
    <location>
        <begin position="640"/>
        <end position="649"/>
    </location>
</feature>
<feature type="compositionally biased region" description="Low complexity" evidence="1">
    <location>
        <begin position="133"/>
        <end position="143"/>
    </location>
</feature>
<feature type="compositionally biased region" description="Basic and acidic residues" evidence="1">
    <location>
        <begin position="67"/>
        <end position="78"/>
    </location>
</feature>
<evidence type="ECO:0000313" key="3">
    <source>
        <dbReference type="Proteomes" id="UP001611450"/>
    </source>
</evidence>
<proteinExistence type="predicted"/>
<evidence type="ECO:0000313" key="2">
    <source>
        <dbReference type="EMBL" id="MFI2322396.1"/>
    </source>
</evidence>
<name>A0ABW7WJY0_9NOCA</name>
<feature type="region of interest" description="Disordered" evidence="1">
    <location>
        <begin position="67"/>
        <end position="269"/>
    </location>
</feature>
<organism evidence="2 3">
    <name type="scientific">Nocardia beijingensis</name>
    <dbReference type="NCBI Taxonomy" id="95162"/>
    <lineage>
        <taxon>Bacteria</taxon>
        <taxon>Bacillati</taxon>
        <taxon>Actinomycetota</taxon>
        <taxon>Actinomycetes</taxon>
        <taxon>Mycobacteriales</taxon>
        <taxon>Nocardiaceae</taxon>
        <taxon>Nocardia</taxon>
    </lineage>
</organism>
<dbReference type="RefSeq" id="WP_396947156.1">
    <property type="nucleotide sequence ID" value="NZ_JBIRXV010000003.1"/>
</dbReference>
<feature type="compositionally biased region" description="Low complexity" evidence="1">
    <location>
        <begin position="219"/>
        <end position="231"/>
    </location>
</feature>
<sequence length="659" mass="67893">MPESMEIDPAVLRQLAEQHRRVARDTREWAKPPTEWLANFLPTYGKIAYPVYEALERYYDARQRAGEALASEHDRTADSLRASADAYEQSDEDFANQIRKSNDLFDQPSATGPGTSPSHPYPSQPTPTPSAPTPGDGPATADPSSTQPSATDPTTARPTSTAPDGTQDNPLGTSPGGPNGTSPTGTGAPGVPGAPGEQIGTNGAGTPNATGTTPPPGGPSSTGVTAPAAAGMPGGVGPFTMGPDDRGATQPPDGATGRSDAPPMPVPVGSPFAAAVASAKDKEAEPAYVVGSQVNDDLVLARTLLGSVLAAVDSPVGMAWSVSVMRGPGGVGVFITSNEGRGWLPAGLYLPREVSTPWNWDELLSADDGAGSPWEGVTDPARILAEFGLAWGAKANASLSALVSSGPIDPGLRSRFGEAAMEGLVGPSYDVDLRQFTPDTADRLGLAGSIAGLEHVSSVPDTGVRARCVELAVDAHGQLGRSGPAPAEAATARRVRERILADLQAGRPVARELWDELRDADDLLAASMLGQRVDVGRVEVGQLRLDAGASPLRGMVFERRCNELVLLLADEPSRQTLRDAVYAHEQITLHPQFVSTPAPVSTTVQPERVARPAAVPSVTAPEVAGGPPPAVVAPPSAVVAPPPTSPPPATSERSGNHGS</sequence>
<evidence type="ECO:0000256" key="1">
    <source>
        <dbReference type="SAM" id="MobiDB-lite"/>
    </source>
</evidence>
<comment type="caution">
    <text evidence="2">The sequence shown here is derived from an EMBL/GenBank/DDBJ whole genome shotgun (WGS) entry which is preliminary data.</text>
</comment>
<dbReference type="InterPro" id="IPR022536">
    <property type="entry name" value="EspC"/>
</dbReference>
<keyword evidence="3" id="KW-1185">Reference proteome</keyword>